<dbReference type="PANTHER" id="PTHR30399:SF1">
    <property type="entry name" value="UTP PYROPHOSPHATASE"/>
    <property type="match status" value="1"/>
</dbReference>
<name>A0ABM8QAA6_9BACT</name>
<proteinExistence type="predicted"/>
<comment type="caution">
    <text evidence="2">The sequence shown here is derived from an EMBL/GenBank/DDBJ whole genome shotgun (WGS) entry which is preliminary data.</text>
</comment>
<feature type="domain" description="YgjP-like metallopeptidase" evidence="1">
    <location>
        <begin position="24"/>
        <end position="213"/>
    </location>
</feature>
<reference evidence="2 3" key="1">
    <citation type="submission" date="2020-11" db="EMBL/GenBank/DDBJ databases">
        <authorList>
            <person name="Peeters C."/>
        </authorList>
    </citation>
    <scope>NUCLEOTIDE SEQUENCE [LARGE SCALE GENOMIC DNA]</scope>
    <source>
        <strain evidence="2 3">LMG 7974</strain>
    </source>
</reference>
<evidence type="ECO:0000313" key="3">
    <source>
        <dbReference type="Proteomes" id="UP000789803"/>
    </source>
</evidence>
<evidence type="ECO:0000313" key="2">
    <source>
        <dbReference type="EMBL" id="CAD7289703.1"/>
    </source>
</evidence>
<dbReference type="Gene3D" id="3.30.2010.10">
    <property type="entry name" value="Metalloproteases ('zincins'), catalytic domain"/>
    <property type="match status" value="1"/>
</dbReference>
<dbReference type="Pfam" id="PF01863">
    <property type="entry name" value="YgjP-like"/>
    <property type="match status" value="1"/>
</dbReference>
<evidence type="ECO:0000259" key="1">
    <source>
        <dbReference type="Pfam" id="PF01863"/>
    </source>
</evidence>
<dbReference type="RefSeq" id="WP_229933551.1">
    <property type="nucleotide sequence ID" value="NZ_CAJHOF010000022.1"/>
</dbReference>
<accession>A0ABM8QAA6</accession>
<dbReference type="Proteomes" id="UP000789803">
    <property type="component" value="Unassembled WGS sequence"/>
</dbReference>
<dbReference type="PANTHER" id="PTHR30399">
    <property type="entry name" value="UNCHARACTERIZED PROTEIN YGJP"/>
    <property type="match status" value="1"/>
</dbReference>
<keyword evidence="3" id="KW-1185">Reference proteome</keyword>
<sequence>MAIKTFSLNFEDIIINVSLKPRVKYMRLKVKNSDASVSICAPYRTSKQDVIEFVKTNANWLRKTYETVKSKQLKDDEVMYLGKLYRLKIDDNFIKVQIINDEILVSSMRDFDKFKRQKAKEILGDLVMKFKPLIDKKINKISINSAKTRWGSCNYKKGYINFSIRLLGKDLSLIEYVVLHELTHLIYPNHSKQFYDFIANIMPDFRLKERLLKG</sequence>
<dbReference type="InterPro" id="IPR053136">
    <property type="entry name" value="UTP_pyrophosphatase-like"/>
</dbReference>
<organism evidence="2 3">
    <name type="scientific">Campylobacter majalis</name>
    <dbReference type="NCBI Taxonomy" id="2790656"/>
    <lineage>
        <taxon>Bacteria</taxon>
        <taxon>Pseudomonadati</taxon>
        <taxon>Campylobacterota</taxon>
        <taxon>Epsilonproteobacteria</taxon>
        <taxon>Campylobacterales</taxon>
        <taxon>Campylobacteraceae</taxon>
        <taxon>Campylobacter</taxon>
    </lineage>
</organism>
<dbReference type="CDD" id="cd07344">
    <property type="entry name" value="M48_yhfN_like"/>
    <property type="match status" value="1"/>
</dbReference>
<dbReference type="EMBL" id="CAJHOF010000022">
    <property type="protein sequence ID" value="CAD7289703.1"/>
    <property type="molecule type" value="Genomic_DNA"/>
</dbReference>
<protein>
    <recommendedName>
        <fullName evidence="1">YgjP-like metallopeptidase domain-containing protein</fullName>
    </recommendedName>
</protein>
<gene>
    <name evidence="2" type="ORF">LMG7974_01781</name>
</gene>
<dbReference type="InterPro" id="IPR002725">
    <property type="entry name" value="YgjP-like_metallopeptidase"/>
</dbReference>